<dbReference type="InterPro" id="IPR001507">
    <property type="entry name" value="ZP_dom"/>
</dbReference>
<accession>A0A6P6YK74</accession>
<dbReference type="KEGG" id="dpte:113798768"/>
<protein>
    <submittedName>
        <fullName evidence="4">Uncharacterized protein LOC113798768</fullName>
    </submittedName>
</protein>
<dbReference type="AlphaFoldDB" id="A0A6P6YK74"/>
<dbReference type="PROSITE" id="PS51034">
    <property type="entry name" value="ZP_2"/>
    <property type="match status" value="1"/>
</dbReference>
<evidence type="ECO:0000313" key="4">
    <source>
        <dbReference type="RefSeq" id="XP_027205151.1"/>
    </source>
</evidence>
<sequence>MIFKCLNKKHFNYNMFPCFLVIIMIMPINFLDADPEMLLTSTTTTDQQQSRDSPLLRSRKRISDHSIENLRNENIGSSLIMVPMVNIQNNNQDLITDRVRMSLECRPKSMLMSMNFSEPFRGVVSVGKSTYNSFEQNQECALRGDGRHIYSLQIFHNRCLTRFDKKHGQFINTLFVRYHPTLETGGDYSKTLLCKFSLANFSVN</sequence>
<dbReference type="PANTHER" id="PTHR46560:SF11">
    <property type="entry name" value="GH09980P"/>
    <property type="match status" value="1"/>
</dbReference>
<keyword evidence="1" id="KW-1133">Transmembrane helix</keyword>
<evidence type="ECO:0000256" key="1">
    <source>
        <dbReference type="SAM" id="Phobius"/>
    </source>
</evidence>
<reference evidence="4" key="1">
    <citation type="submission" date="2025-08" db="UniProtKB">
        <authorList>
            <consortium name="RefSeq"/>
        </authorList>
    </citation>
    <scope>IDENTIFICATION</scope>
    <source>
        <strain evidence="4">Airmid</strain>
    </source>
</reference>
<organism evidence="3 4">
    <name type="scientific">Dermatophagoides pteronyssinus</name>
    <name type="common">European house dust mite</name>
    <dbReference type="NCBI Taxonomy" id="6956"/>
    <lineage>
        <taxon>Eukaryota</taxon>
        <taxon>Metazoa</taxon>
        <taxon>Ecdysozoa</taxon>
        <taxon>Arthropoda</taxon>
        <taxon>Chelicerata</taxon>
        <taxon>Arachnida</taxon>
        <taxon>Acari</taxon>
        <taxon>Acariformes</taxon>
        <taxon>Sarcoptiformes</taxon>
        <taxon>Astigmata</taxon>
        <taxon>Psoroptidia</taxon>
        <taxon>Analgoidea</taxon>
        <taxon>Pyroglyphidae</taxon>
        <taxon>Dermatophagoidinae</taxon>
        <taxon>Dermatophagoides</taxon>
    </lineage>
</organism>
<feature type="transmembrane region" description="Helical" evidence="1">
    <location>
        <begin position="12"/>
        <end position="31"/>
    </location>
</feature>
<keyword evidence="1" id="KW-0812">Transmembrane</keyword>
<gene>
    <name evidence="4" type="primary">LOC113798768</name>
</gene>
<name>A0A6P6YK74_DERPT</name>
<dbReference type="OrthoDB" id="10070678at2759"/>
<evidence type="ECO:0000259" key="2">
    <source>
        <dbReference type="PROSITE" id="PS51034"/>
    </source>
</evidence>
<keyword evidence="3" id="KW-1185">Reference proteome</keyword>
<dbReference type="PANTHER" id="PTHR46560">
    <property type="entry name" value="CYPHER, ISOFORM B"/>
    <property type="match status" value="1"/>
</dbReference>
<dbReference type="RefSeq" id="XP_027205151.1">
    <property type="nucleotide sequence ID" value="XM_027349350.1"/>
</dbReference>
<proteinExistence type="predicted"/>
<dbReference type="Proteomes" id="UP000515146">
    <property type="component" value="Unplaced"/>
</dbReference>
<evidence type="ECO:0000313" key="3">
    <source>
        <dbReference type="Proteomes" id="UP000515146"/>
    </source>
</evidence>
<dbReference type="InParanoid" id="A0A6P6YK74"/>
<feature type="domain" description="ZP" evidence="2">
    <location>
        <begin position="104"/>
        <end position="204"/>
    </location>
</feature>
<keyword evidence="1" id="KW-0472">Membrane</keyword>